<reference evidence="1" key="1">
    <citation type="journal article" date="2017" name="Appl. Environ. Microbiol.">
        <title>Molecular characterization of an Endozoicomonas-like organism causing infection in king scallop Pecten maximus L.</title>
        <authorList>
            <person name="Cano I."/>
            <person name="van Aerle R."/>
            <person name="Ross S."/>
            <person name="Verner-Jeffreys D.W."/>
            <person name="Paley R.K."/>
            <person name="Rimmer G."/>
            <person name="Ryder D."/>
            <person name="Hooper P."/>
            <person name="Stone D."/>
            <person name="Feist S.W."/>
        </authorList>
    </citation>
    <scope>NUCLEOTIDE SEQUENCE</scope>
</reference>
<sequence>MRRVLALIPAEKIYGLLADREFVGNGWFKLLDGQDIFCRLRIKGNTPVLGICGKDIEAKAEVTQ</sequence>
<protein>
    <submittedName>
        <fullName evidence="1">Uncharacterized protein</fullName>
    </submittedName>
</protein>
<proteinExistence type="predicted"/>
<dbReference type="AlphaFoldDB" id="A0A2H9TC32"/>
<dbReference type="EMBL" id="NSIT01000004">
    <property type="protein sequence ID" value="PJE80810.1"/>
    <property type="molecule type" value="Genomic_DNA"/>
</dbReference>
<evidence type="ECO:0000313" key="1">
    <source>
        <dbReference type="EMBL" id="PJE80810.1"/>
    </source>
</evidence>
<accession>A0A2H9TC32</accession>
<name>A0A2H9TC32_9ZZZZ</name>
<gene>
    <name evidence="1" type="ORF">CI610_00153</name>
</gene>
<comment type="caution">
    <text evidence="1">The sequence shown here is derived from an EMBL/GenBank/DDBJ whole genome shotgun (WGS) entry which is preliminary data.</text>
</comment>
<organism evidence="1">
    <name type="scientific">invertebrate metagenome</name>
    <dbReference type="NCBI Taxonomy" id="1711999"/>
    <lineage>
        <taxon>unclassified sequences</taxon>
        <taxon>metagenomes</taxon>
        <taxon>organismal metagenomes</taxon>
    </lineage>
</organism>